<protein>
    <submittedName>
        <fullName evidence="2">Uncharacterized protein</fullName>
    </submittedName>
</protein>
<feature type="region of interest" description="Disordered" evidence="1">
    <location>
        <begin position="38"/>
        <end position="78"/>
    </location>
</feature>
<sequence>MNTVATKIDLWFNPAKCASLTFQRGRVLIHRAQDLRRQCQGAPRGPTGGLPGHHNRCQTSLPPRDRPPPENEQTEMVSPGALAETRHAKVPATAVTIASPGFRESGEIAARGTRRPNKTPAAK</sequence>
<evidence type="ECO:0000256" key="1">
    <source>
        <dbReference type="SAM" id="MobiDB-lite"/>
    </source>
</evidence>
<reference evidence="2 3" key="1">
    <citation type="journal article" date="2021" name="Elife">
        <title>Chloroplast acquisition without the gene transfer in kleptoplastic sea slugs, Plakobranchus ocellatus.</title>
        <authorList>
            <person name="Maeda T."/>
            <person name="Takahashi S."/>
            <person name="Yoshida T."/>
            <person name="Shimamura S."/>
            <person name="Takaki Y."/>
            <person name="Nagai Y."/>
            <person name="Toyoda A."/>
            <person name="Suzuki Y."/>
            <person name="Arimoto A."/>
            <person name="Ishii H."/>
            <person name="Satoh N."/>
            <person name="Nishiyama T."/>
            <person name="Hasebe M."/>
            <person name="Maruyama T."/>
            <person name="Minagawa J."/>
            <person name="Obokata J."/>
            <person name="Shigenobu S."/>
        </authorList>
    </citation>
    <scope>NUCLEOTIDE SEQUENCE [LARGE SCALE GENOMIC DNA]</scope>
</reference>
<keyword evidence="3" id="KW-1185">Reference proteome</keyword>
<accession>A0AAV4J9H5</accession>
<dbReference type="EMBL" id="BMAT01013694">
    <property type="protein sequence ID" value="GFS18485.1"/>
    <property type="molecule type" value="Genomic_DNA"/>
</dbReference>
<proteinExistence type="predicted"/>
<dbReference type="Proteomes" id="UP000762676">
    <property type="component" value="Unassembled WGS sequence"/>
</dbReference>
<gene>
    <name evidence="2" type="ORF">ElyMa_006849500</name>
</gene>
<feature type="region of interest" description="Disordered" evidence="1">
    <location>
        <begin position="94"/>
        <end position="123"/>
    </location>
</feature>
<dbReference type="AlphaFoldDB" id="A0AAV4J9H5"/>
<comment type="caution">
    <text evidence="2">The sequence shown here is derived from an EMBL/GenBank/DDBJ whole genome shotgun (WGS) entry which is preliminary data.</text>
</comment>
<name>A0AAV4J9H5_9GAST</name>
<organism evidence="2 3">
    <name type="scientific">Elysia marginata</name>
    <dbReference type="NCBI Taxonomy" id="1093978"/>
    <lineage>
        <taxon>Eukaryota</taxon>
        <taxon>Metazoa</taxon>
        <taxon>Spiralia</taxon>
        <taxon>Lophotrochozoa</taxon>
        <taxon>Mollusca</taxon>
        <taxon>Gastropoda</taxon>
        <taxon>Heterobranchia</taxon>
        <taxon>Euthyneura</taxon>
        <taxon>Panpulmonata</taxon>
        <taxon>Sacoglossa</taxon>
        <taxon>Placobranchoidea</taxon>
        <taxon>Plakobranchidae</taxon>
        <taxon>Elysia</taxon>
    </lineage>
</organism>
<evidence type="ECO:0000313" key="3">
    <source>
        <dbReference type="Proteomes" id="UP000762676"/>
    </source>
</evidence>
<evidence type="ECO:0000313" key="2">
    <source>
        <dbReference type="EMBL" id="GFS18485.1"/>
    </source>
</evidence>